<dbReference type="AlphaFoldDB" id="A0ABD3NRZ5"/>
<dbReference type="Proteomes" id="UP001530400">
    <property type="component" value="Unassembled WGS sequence"/>
</dbReference>
<name>A0ABD3NRZ5_9STRA</name>
<organism evidence="1 2">
    <name type="scientific">Cyclotella atomus</name>
    <dbReference type="NCBI Taxonomy" id="382360"/>
    <lineage>
        <taxon>Eukaryota</taxon>
        <taxon>Sar</taxon>
        <taxon>Stramenopiles</taxon>
        <taxon>Ochrophyta</taxon>
        <taxon>Bacillariophyta</taxon>
        <taxon>Coscinodiscophyceae</taxon>
        <taxon>Thalassiosirophycidae</taxon>
        <taxon>Stephanodiscales</taxon>
        <taxon>Stephanodiscaceae</taxon>
        <taxon>Cyclotella</taxon>
    </lineage>
</organism>
<dbReference type="EMBL" id="JALLPJ020001025">
    <property type="protein sequence ID" value="KAL3777832.1"/>
    <property type="molecule type" value="Genomic_DNA"/>
</dbReference>
<keyword evidence="2" id="KW-1185">Reference proteome</keyword>
<evidence type="ECO:0000313" key="2">
    <source>
        <dbReference type="Proteomes" id="UP001530400"/>
    </source>
</evidence>
<evidence type="ECO:0000313" key="1">
    <source>
        <dbReference type="EMBL" id="KAL3777832.1"/>
    </source>
</evidence>
<proteinExistence type="predicted"/>
<gene>
    <name evidence="1" type="ORF">ACHAWO_013052</name>
</gene>
<reference evidence="1 2" key="1">
    <citation type="submission" date="2024-10" db="EMBL/GenBank/DDBJ databases">
        <title>Updated reference genomes for cyclostephanoid diatoms.</title>
        <authorList>
            <person name="Roberts W.R."/>
            <person name="Alverson A.J."/>
        </authorList>
    </citation>
    <scope>NUCLEOTIDE SEQUENCE [LARGE SCALE GENOMIC DNA]</scope>
    <source>
        <strain evidence="1 2">AJA010-31</strain>
    </source>
</reference>
<protein>
    <submittedName>
        <fullName evidence="1">Uncharacterized protein</fullName>
    </submittedName>
</protein>
<sequence>MIQDILLKFKLHGLPPIGEDGSSGRLLYEIMKCFGKNPLQSTSGAVTQLHPFAKEQKYHCIRDAPKIRATNCTVYLCGDEFDRPVRNGEPYALVVGNATAWKGVDRAVAIVKMRFIGIERIVDVSLLNE</sequence>
<comment type="caution">
    <text evidence="1">The sequence shown here is derived from an EMBL/GenBank/DDBJ whole genome shotgun (WGS) entry which is preliminary data.</text>
</comment>
<accession>A0ABD3NRZ5</accession>